<protein>
    <submittedName>
        <fullName evidence="11">Cilia- and flagella-associated protein 43-like</fullName>
    </submittedName>
</protein>
<evidence type="ECO:0000256" key="5">
    <source>
        <dbReference type="ARBA" id="ARBA00022737"/>
    </source>
</evidence>
<gene>
    <name evidence="11" type="primary">LOC105367619</name>
</gene>
<evidence type="ECO:0000256" key="1">
    <source>
        <dbReference type="ARBA" id="ARBA00004138"/>
    </source>
</evidence>
<evidence type="ECO:0000313" key="10">
    <source>
        <dbReference type="Proteomes" id="UP000695007"/>
    </source>
</evidence>
<dbReference type="Proteomes" id="UP000695007">
    <property type="component" value="Unplaced"/>
</dbReference>
<dbReference type="GeneID" id="105367619"/>
<evidence type="ECO:0000256" key="9">
    <source>
        <dbReference type="SAM" id="Coils"/>
    </source>
</evidence>
<evidence type="ECO:0000256" key="2">
    <source>
        <dbReference type="ARBA" id="ARBA00004245"/>
    </source>
</evidence>
<dbReference type="SUPFAM" id="SSF50998">
    <property type="entry name" value="Quinoprotein alcohol dehydrogenase-like"/>
    <property type="match status" value="1"/>
</dbReference>
<keyword evidence="4" id="KW-0853">WD repeat</keyword>
<evidence type="ECO:0000256" key="8">
    <source>
        <dbReference type="ARBA" id="ARBA00023273"/>
    </source>
</evidence>
<dbReference type="KEGG" id="csol:105367619"/>
<evidence type="ECO:0000256" key="6">
    <source>
        <dbReference type="ARBA" id="ARBA00023054"/>
    </source>
</evidence>
<dbReference type="PANTHER" id="PTHR14885">
    <property type="entry name" value="CILIA- AND FLAGELLA-ASSOCIATED PROTEIN 43-RELATED"/>
    <property type="match status" value="1"/>
</dbReference>
<reference evidence="11" key="1">
    <citation type="submission" date="2025-08" db="UniProtKB">
        <authorList>
            <consortium name="RefSeq"/>
        </authorList>
    </citation>
    <scope>IDENTIFICATION</scope>
</reference>
<evidence type="ECO:0000313" key="11">
    <source>
        <dbReference type="RefSeq" id="XP_011504689.1"/>
    </source>
</evidence>
<sequence length="1568" mass="183522">MSTAKDSWRTIWLRGGRISEVAWISQDALAWCSGIHLVFFDLPTKKLLLPRFSYDIGAAGASCLSGHPRYALTYSHKIFAFAEKHLKPRIFVYTYPSMIRLCECVKGTNYAYLATAFVGDFLVSLGSRSDFKLTIWLWRTGEKIINVNTFIYDAENYSQSLKINSLLPSFIAQDVLAIVDNCGCIYLSNAIGSEIKCIVLSKHCNINSEIVATNICWYSDGIILCTTIGQMNYYKKNANWSEVWSIKCVTCPLVLTSHPMKNDRLFFITINGHIVQINCSENDSVPQQNVIHFLRGKYLFVDFLEPLEEYIVAIDTTKEFSVIEINKGIEITSIKLNIEGNITVMLPNPKYPLVAICTSKGEIVFVSCLYYYNPKILGEYILQMEILDLMKFSSSGRYLVVCQKTKGICYLLILSSANSLQIHARLDTNIKILDIMLFEIKNNLKLYILEGLSTNSISHQLLLYELDSSSNTFKKKSNMFVGTPYVTKQLRFFTINDMKEIICFDIQPSGHKIRQAKLFYNRNWLITSALDGLIIIRKSNPKISKNKHIIIHHRHDISIAKATINSTGDLLITLGVDGSIIAMKCIRSDNVLPEDNIFKSFYELLCVNSEDHKNNVMIYMNMLNKKEIEFLSENLPTYIDSEEGNMSWNEWKQKQNNQIEEKQFMADKGIVLTKLKDLKSKINDLINKNEVSSELEKLPMSAFALNKTFYERYIKSAKDKREEIRCETELNCLEMERVTNWILNKFWKSQRILSQSIFSIFDTTEISNYTISIEQSKLLNNFEHAQFTKNVFKEFMNDQTIYPWETYTASEINLIYNKQLRVEKTDEISVLIRDSIFEYDDEPETIEDSNYQLLEGVSTYNFLQQSTSAYSQFKTYSFSQLQSNYIHNINYSAKLRFYFNKLFDEMYIVKQREMNLVSERINRIHHICSELQLMFNIVFDNTIKCPEWNIKENPKTIIEITENEMSVKPYISPSIQELYNKQAMEQENARLAMLADDFRERAIQTMMDGMLEIRWEDLIKNDPPKPMCLVRGKRVEDYTDEDNLMMKRYEQSMKNIEIEREKYRKQLQINYVNIHKDINKGVEKFNSRLEETNLLKMKIESAIQQLNLHYVRGLKKHFNFVKSLQENDKIKKTMIETYQSISRISHEMNIIEAVNTELYNKYDTLIAKDKYMEKKFKNDFPTLGNNAIATIFVQYKKRPRTILKSVSNFEILDLGKSIVSMRPLSYLTPECLEYFKQVAILDNRPKNLPSSIDSTDWKNVIALRRLKIDHELKLCAIEICLKKAAEVLKKYNQKVSNFKLEIESMKEQQKQMRMERIECELNTEVQLVIKMGQVETTGFCGDITEDFTGVIVIPRVVVERINEAILAAGKAKLSTIRRNLNFKHVIEEEQWNYDCLRSKVRHLQENLYFVKTAHITRDIRDFLTRRSKKLNTSKTPQKLKKEIEMMAKNYEKIVKDYEEKLKNTSEEVLRVQKNNEKLDEKITRMNVRRCEMELKRDIESEMRHKDFRQKIVRLTAQRSALVKKLLENYEELMEIRKRREIPICTERLPIRQIPKFLNDKKDNSSINS</sequence>
<accession>A0AAJ6YUI6</accession>
<dbReference type="GO" id="GO:0060271">
    <property type="term" value="P:cilium assembly"/>
    <property type="evidence" value="ECO:0007669"/>
    <property type="project" value="TreeGrafter"/>
</dbReference>
<evidence type="ECO:0000256" key="4">
    <source>
        <dbReference type="ARBA" id="ARBA00022574"/>
    </source>
</evidence>
<feature type="coiled-coil region" evidence="9">
    <location>
        <begin position="1440"/>
        <end position="1481"/>
    </location>
</feature>
<organism evidence="10 11">
    <name type="scientific">Ceratosolen solmsi marchali</name>
    <dbReference type="NCBI Taxonomy" id="326594"/>
    <lineage>
        <taxon>Eukaryota</taxon>
        <taxon>Metazoa</taxon>
        <taxon>Ecdysozoa</taxon>
        <taxon>Arthropoda</taxon>
        <taxon>Hexapoda</taxon>
        <taxon>Insecta</taxon>
        <taxon>Pterygota</taxon>
        <taxon>Neoptera</taxon>
        <taxon>Endopterygota</taxon>
        <taxon>Hymenoptera</taxon>
        <taxon>Apocrita</taxon>
        <taxon>Proctotrupomorpha</taxon>
        <taxon>Chalcidoidea</taxon>
        <taxon>Agaonidae</taxon>
        <taxon>Agaoninae</taxon>
        <taxon>Ceratosolen</taxon>
    </lineage>
</organism>
<dbReference type="Pfam" id="PF25828">
    <property type="entry name" value="CC_Cfap43"/>
    <property type="match status" value="1"/>
</dbReference>
<dbReference type="GO" id="GO:0005930">
    <property type="term" value="C:axoneme"/>
    <property type="evidence" value="ECO:0007669"/>
    <property type="project" value="TreeGrafter"/>
</dbReference>
<keyword evidence="6 9" id="KW-0175">Coiled coil</keyword>
<evidence type="ECO:0000256" key="7">
    <source>
        <dbReference type="ARBA" id="ARBA00023212"/>
    </source>
</evidence>
<proteinExistence type="predicted"/>
<keyword evidence="8" id="KW-0966">Cell projection</keyword>
<dbReference type="PANTHER" id="PTHR14885:SF1">
    <property type="entry name" value="CILIA- AND FLAGELLA-ASSOCIATED PROTEIN 43"/>
    <property type="match status" value="1"/>
</dbReference>
<keyword evidence="10" id="KW-1185">Reference proteome</keyword>
<name>A0AAJ6YUI6_9HYME</name>
<keyword evidence="7" id="KW-0206">Cytoskeleton</keyword>
<keyword evidence="3" id="KW-0963">Cytoplasm</keyword>
<keyword evidence="5" id="KW-0677">Repeat</keyword>
<feature type="coiled-coil region" evidence="9">
    <location>
        <begin position="1281"/>
        <end position="1315"/>
    </location>
</feature>
<comment type="subcellular location">
    <subcellularLocation>
        <location evidence="1">Cell projection</location>
        <location evidence="1">Cilium</location>
    </subcellularLocation>
    <subcellularLocation>
        <location evidence="2">Cytoplasm</location>
        <location evidence="2">Cytoskeleton</location>
    </subcellularLocation>
</comment>
<evidence type="ECO:0000256" key="3">
    <source>
        <dbReference type="ARBA" id="ARBA00022490"/>
    </source>
</evidence>
<dbReference type="InterPro" id="IPR011047">
    <property type="entry name" value="Quinoprotein_ADH-like_sf"/>
</dbReference>
<dbReference type="RefSeq" id="XP_011504689.1">
    <property type="nucleotide sequence ID" value="XM_011506387.1"/>
</dbReference>